<protein>
    <recommendedName>
        <fullName evidence="8">Major facilitator superfamily (MFS) profile domain-containing protein</fullName>
    </recommendedName>
</protein>
<dbReference type="GO" id="GO:0022857">
    <property type="term" value="F:transmembrane transporter activity"/>
    <property type="evidence" value="ECO:0007669"/>
    <property type="project" value="InterPro"/>
</dbReference>
<proteinExistence type="inferred from homology"/>
<keyword evidence="3 7" id="KW-0812">Transmembrane</keyword>
<dbReference type="CDD" id="cd17328">
    <property type="entry name" value="MFS_spinster_like"/>
    <property type="match status" value="1"/>
</dbReference>
<dbReference type="RefSeq" id="XP_038061390.1">
    <property type="nucleotide sequence ID" value="XM_038205462.1"/>
</dbReference>
<dbReference type="InterPro" id="IPR036259">
    <property type="entry name" value="MFS_trans_sf"/>
</dbReference>
<dbReference type="PANTHER" id="PTHR23505:SF79">
    <property type="entry name" value="PROTEIN SPINSTER"/>
    <property type="match status" value="1"/>
</dbReference>
<dbReference type="EnsemblMetazoa" id="XM_038205463.1">
    <property type="protein sequence ID" value="XP_038061391.1"/>
    <property type="gene ID" value="LOC119732082"/>
</dbReference>
<evidence type="ECO:0000313" key="10">
    <source>
        <dbReference type="Proteomes" id="UP000887568"/>
    </source>
</evidence>
<feature type="transmembrane region" description="Helical" evidence="7">
    <location>
        <begin position="316"/>
        <end position="337"/>
    </location>
</feature>
<feature type="domain" description="Major facilitator superfamily (MFS) profile" evidence="8">
    <location>
        <begin position="104"/>
        <end position="525"/>
    </location>
</feature>
<evidence type="ECO:0000256" key="6">
    <source>
        <dbReference type="ARBA" id="ARBA00024338"/>
    </source>
</evidence>
<keyword evidence="5 7" id="KW-0472">Membrane</keyword>
<dbReference type="OMA" id="YICAAGL"/>
<dbReference type="GeneID" id="119732082"/>
<dbReference type="PROSITE" id="PS50850">
    <property type="entry name" value="MFS"/>
    <property type="match status" value="1"/>
</dbReference>
<sequence>MPISSRGNAGTLRVGPSVCMGGDVVGDALSNTRYAGVCESQPYTVLTVAKMAASKGIEDEPLLRSLDSPVEERPIDNHVLPEPEDHDFASDVPITNPGRRAYISTIILFLINLLNYVDRYTIAANLIAIQATYGIKDNDSLAGLVQTVFIIGYMITSPVFGFLGDRYPRTITMSAGILFWAAMTLSGSFVPDNMFWLFVLIRGLVGVGEASYTTISVTIIGDLFVGNRRTQMLMFYYFAVPVGSGLGYIAGKGIAEAFQDWRWALRVTPALGVLSVLCILFIIKEPTRGQAETGNHAIASQRYLEDLKALLKNKTYLFTTLGFTSIAWVVGGLALWLVKLMELVYDYNGWKDTSVSFIFGAVTCAAGFLGVALGTVGAQAYRRYNPRADALVCAFGNILAAPFLFVGLTFAATQVGLAWAVILLGEICLFLNWALVPDILMQVLIPVRRSTGNGMQLLSGHLLGDALSPYILGAVADSIRGGGQTYFERYQSLAYSLYMAVFFSVIGGGFFLAASLTIEGDREHMQATLRDCQQTEAEQGIIVVSPVQPATIITNEDVII</sequence>
<feature type="transmembrane region" description="Helical" evidence="7">
    <location>
        <begin position="170"/>
        <end position="189"/>
    </location>
</feature>
<evidence type="ECO:0000256" key="1">
    <source>
        <dbReference type="ARBA" id="ARBA00004141"/>
    </source>
</evidence>
<evidence type="ECO:0000256" key="5">
    <source>
        <dbReference type="ARBA" id="ARBA00023136"/>
    </source>
</evidence>
<dbReference type="InterPro" id="IPR011701">
    <property type="entry name" value="MFS"/>
</dbReference>
<evidence type="ECO:0000256" key="3">
    <source>
        <dbReference type="ARBA" id="ARBA00022692"/>
    </source>
</evidence>
<feature type="transmembrane region" description="Helical" evidence="7">
    <location>
        <begin position="263"/>
        <end position="283"/>
    </location>
</feature>
<accession>A0A914AD41</accession>
<evidence type="ECO:0000256" key="4">
    <source>
        <dbReference type="ARBA" id="ARBA00022989"/>
    </source>
</evidence>
<keyword evidence="4 7" id="KW-1133">Transmembrane helix</keyword>
<dbReference type="GO" id="GO:0016020">
    <property type="term" value="C:membrane"/>
    <property type="evidence" value="ECO:0007669"/>
    <property type="project" value="UniProtKB-SubCell"/>
</dbReference>
<feature type="transmembrane region" description="Helical" evidence="7">
    <location>
        <begin position="141"/>
        <end position="163"/>
    </location>
</feature>
<feature type="transmembrane region" description="Helical" evidence="7">
    <location>
        <begin position="357"/>
        <end position="378"/>
    </location>
</feature>
<dbReference type="Gene3D" id="1.20.1250.20">
    <property type="entry name" value="MFS general substrate transporter like domains"/>
    <property type="match status" value="1"/>
</dbReference>
<dbReference type="AlphaFoldDB" id="A0A914AD41"/>
<organism evidence="9 10">
    <name type="scientific">Patiria miniata</name>
    <name type="common">Bat star</name>
    <name type="synonym">Asterina miniata</name>
    <dbReference type="NCBI Taxonomy" id="46514"/>
    <lineage>
        <taxon>Eukaryota</taxon>
        <taxon>Metazoa</taxon>
        <taxon>Echinodermata</taxon>
        <taxon>Eleutherozoa</taxon>
        <taxon>Asterozoa</taxon>
        <taxon>Asteroidea</taxon>
        <taxon>Valvatacea</taxon>
        <taxon>Valvatida</taxon>
        <taxon>Asterinidae</taxon>
        <taxon>Patiria</taxon>
    </lineage>
</organism>
<dbReference type="PANTHER" id="PTHR23505">
    <property type="entry name" value="SPINSTER"/>
    <property type="match status" value="1"/>
</dbReference>
<dbReference type="Pfam" id="PF07690">
    <property type="entry name" value="MFS_1"/>
    <property type="match status" value="1"/>
</dbReference>
<feature type="transmembrane region" description="Helical" evidence="7">
    <location>
        <begin position="233"/>
        <end position="251"/>
    </location>
</feature>
<evidence type="ECO:0000313" key="9">
    <source>
        <dbReference type="EnsemblMetazoa" id="XP_038061391.1"/>
    </source>
</evidence>
<dbReference type="InterPro" id="IPR044770">
    <property type="entry name" value="MFS_spinster-like"/>
</dbReference>
<feature type="transmembrane region" description="Helical" evidence="7">
    <location>
        <begin position="101"/>
        <end position="117"/>
    </location>
</feature>
<dbReference type="EnsemblMetazoa" id="XM_038205462.1">
    <property type="protein sequence ID" value="XP_038061390.1"/>
    <property type="gene ID" value="LOC119732082"/>
</dbReference>
<feature type="transmembrane region" description="Helical" evidence="7">
    <location>
        <begin position="195"/>
        <end position="221"/>
    </location>
</feature>
<feature type="transmembrane region" description="Helical" evidence="7">
    <location>
        <begin position="417"/>
        <end position="436"/>
    </location>
</feature>
<feature type="transmembrane region" description="Helical" evidence="7">
    <location>
        <begin position="496"/>
        <end position="518"/>
    </location>
</feature>
<keyword evidence="2" id="KW-0813">Transport</keyword>
<feature type="transmembrane region" description="Helical" evidence="7">
    <location>
        <begin position="390"/>
        <end position="411"/>
    </location>
</feature>
<dbReference type="InterPro" id="IPR020846">
    <property type="entry name" value="MFS_dom"/>
</dbReference>
<evidence type="ECO:0000256" key="2">
    <source>
        <dbReference type="ARBA" id="ARBA00022448"/>
    </source>
</evidence>
<dbReference type="SUPFAM" id="SSF103473">
    <property type="entry name" value="MFS general substrate transporter"/>
    <property type="match status" value="1"/>
</dbReference>
<keyword evidence="10" id="KW-1185">Reference proteome</keyword>
<evidence type="ECO:0000256" key="7">
    <source>
        <dbReference type="SAM" id="Phobius"/>
    </source>
</evidence>
<dbReference type="Proteomes" id="UP000887568">
    <property type="component" value="Unplaced"/>
</dbReference>
<dbReference type="RefSeq" id="XP_038061391.1">
    <property type="nucleotide sequence ID" value="XM_038205463.1"/>
</dbReference>
<comment type="subcellular location">
    <subcellularLocation>
        <location evidence="1">Membrane</location>
        <topology evidence="1">Multi-pass membrane protein</topology>
    </subcellularLocation>
</comment>
<feature type="transmembrane region" description="Helical" evidence="7">
    <location>
        <begin position="457"/>
        <end position="476"/>
    </location>
</feature>
<dbReference type="OrthoDB" id="6770063at2759"/>
<evidence type="ECO:0000259" key="8">
    <source>
        <dbReference type="PROSITE" id="PS50850"/>
    </source>
</evidence>
<reference evidence="9" key="1">
    <citation type="submission" date="2022-11" db="UniProtKB">
        <authorList>
            <consortium name="EnsemblMetazoa"/>
        </authorList>
    </citation>
    <scope>IDENTIFICATION</scope>
</reference>
<comment type="similarity">
    <text evidence="6">Belongs to the major facilitator superfamily. Spinster (TC 2.A.1.49) family.</text>
</comment>
<name>A0A914AD41_PATMI</name>